<dbReference type="EMBL" id="ML977500">
    <property type="protein sequence ID" value="KAF2132678.1"/>
    <property type="molecule type" value="Genomic_DNA"/>
</dbReference>
<accession>A0A6A6ANF7</accession>
<feature type="region of interest" description="Disordered" evidence="1">
    <location>
        <begin position="1"/>
        <end position="33"/>
    </location>
</feature>
<dbReference type="PANTHER" id="PTHR38790:SF4">
    <property type="entry name" value="2EXR DOMAIN-CONTAINING PROTEIN"/>
    <property type="match status" value="1"/>
</dbReference>
<dbReference type="RefSeq" id="XP_033527065.1">
    <property type="nucleotide sequence ID" value="XM_033670128.1"/>
</dbReference>
<reference evidence="2" key="1">
    <citation type="journal article" date="2020" name="Stud. Mycol.">
        <title>101 Dothideomycetes genomes: a test case for predicting lifestyles and emergence of pathogens.</title>
        <authorList>
            <person name="Haridas S."/>
            <person name="Albert R."/>
            <person name="Binder M."/>
            <person name="Bloem J."/>
            <person name="Labutti K."/>
            <person name="Salamov A."/>
            <person name="Andreopoulos B."/>
            <person name="Baker S."/>
            <person name="Barry K."/>
            <person name="Bills G."/>
            <person name="Bluhm B."/>
            <person name="Cannon C."/>
            <person name="Castanera R."/>
            <person name="Culley D."/>
            <person name="Daum C."/>
            <person name="Ezra D."/>
            <person name="Gonzalez J."/>
            <person name="Henrissat B."/>
            <person name="Kuo A."/>
            <person name="Liang C."/>
            <person name="Lipzen A."/>
            <person name="Lutzoni F."/>
            <person name="Magnuson J."/>
            <person name="Mondo S."/>
            <person name="Nolan M."/>
            <person name="Ohm R."/>
            <person name="Pangilinan J."/>
            <person name="Park H.-J."/>
            <person name="Ramirez L."/>
            <person name="Alfaro M."/>
            <person name="Sun H."/>
            <person name="Tritt A."/>
            <person name="Yoshinaga Y."/>
            <person name="Zwiers L.-H."/>
            <person name="Turgeon B."/>
            <person name="Goodwin S."/>
            <person name="Spatafora J."/>
            <person name="Crous P."/>
            <person name="Grigoriev I."/>
        </authorList>
    </citation>
    <scope>NUCLEOTIDE SEQUENCE</scope>
    <source>
        <strain evidence="2">CBS 119687</strain>
    </source>
</reference>
<name>A0A6A6ANF7_9PLEO</name>
<feature type="compositionally biased region" description="Basic and acidic residues" evidence="1">
    <location>
        <begin position="20"/>
        <end position="33"/>
    </location>
</feature>
<organism evidence="2 3">
    <name type="scientific">Dothidotthia symphoricarpi CBS 119687</name>
    <dbReference type="NCBI Taxonomy" id="1392245"/>
    <lineage>
        <taxon>Eukaryota</taxon>
        <taxon>Fungi</taxon>
        <taxon>Dikarya</taxon>
        <taxon>Ascomycota</taxon>
        <taxon>Pezizomycotina</taxon>
        <taxon>Dothideomycetes</taxon>
        <taxon>Pleosporomycetidae</taxon>
        <taxon>Pleosporales</taxon>
        <taxon>Dothidotthiaceae</taxon>
        <taxon>Dothidotthia</taxon>
    </lineage>
</organism>
<dbReference type="PANTHER" id="PTHR38790">
    <property type="entry name" value="2EXR DOMAIN-CONTAINING PROTEIN-RELATED"/>
    <property type="match status" value="1"/>
</dbReference>
<proteinExistence type="predicted"/>
<keyword evidence="3" id="KW-1185">Reference proteome</keyword>
<protein>
    <recommendedName>
        <fullName evidence="4">F-box domain-containing protein</fullName>
    </recommendedName>
</protein>
<gene>
    <name evidence="2" type="ORF">P153DRAFT_382296</name>
</gene>
<evidence type="ECO:0000313" key="2">
    <source>
        <dbReference type="EMBL" id="KAF2132678.1"/>
    </source>
</evidence>
<dbReference type="GeneID" id="54410560"/>
<sequence length="256" mass="29350">MDGIKTSEKKRAAPESAAGHLEKKPKSGDEVADVKAKMEAITRKNQETSPLLRLPAELRNRIYELAIGGYEIHPETCSESDTLDMDCRQYNSSEKTTMSWDKLFNLSYTCCQLHAETKLLPYQLSIFQITYAGWFDYWLSIISEEQLECITTVSFKGVKNLSTIDTIPERLDECTGLERLICYDSLGRDARDCLKEFVRSRKGLQWLNEKGNTKVAMFHDLDPFGLDREMEEYTGDDEEIFSAEDNLESDQDFDSD</sequence>
<evidence type="ECO:0000313" key="3">
    <source>
        <dbReference type="Proteomes" id="UP000799771"/>
    </source>
</evidence>
<dbReference type="AlphaFoldDB" id="A0A6A6ANF7"/>
<evidence type="ECO:0008006" key="4">
    <source>
        <dbReference type="Google" id="ProtNLM"/>
    </source>
</evidence>
<feature type="compositionally biased region" description="Basic and acidic residues" evidence="1">
    <location>
        <begin position="1"/>
        <end position="13"/>
    </location>
</feature>
<evidence type="ECO:0000256" key="1">
    <source>
        <dbReference type="SAM" id="MobiDB-lite"/>
    </source>
</evidence>
<dbReference type="OrthoDB" id="5413827at2759"/>
<dbReference type="Proteomes" id="UP000799771">
    <property type="component" value="Unassembled WGS sequence"/>
</dbReference>